<dbReference type="GeneID" id="19123296"/>
<evidence type="ECO:0000256" key="1">
    <source>
        <dbReference type="SAM" id="MobiDB-lite"/>
    </source>
</evidence>
<evidence type="ECO:0000313" key="2">
    <source>
        <dbReference type="EMBL" id="EUC44571.1"/>
    </source>
</evidence>
<reference evidence="2 3" key="1">
    <citation type="journal article" date="2013" name="PLoS Genet.">
        <title>Comparative genome structure, secondary metabolite, and effector coding capacity across Cochliobolus pathogens.</title>
        <authorList>
            <person name="Condon B.J."/>
            <person name="Leng Y."/>
            <person name="Wu D."/>
            <person name="Bushley K.E."/>
            <person name="Ohm R.A."/>
            <person name="Otillar R."/>
            <person name="Martin J."/>
            <person name="Schackwitz W."/>
            <person name="Grimwood J."/>
            <person name="MohdZainudin N."/>
            <person name="Xue C."/>
            <person name="Wang R."/>
            <person name="Manning V.A."/>
            <person name="Dhillon B."/>
            <person name="Tu Z.J."/>
            <person name="Steffenson B.J."/>
            <person name="Salamov A."/>
            <person name="Sun H."/>
            <person name="Lowry S."/>
            <person name="LaButti K."/>
            <person name="Han J."/>
            <person name="Copeland A."/>
            <person name="Lindquist E."/>
            <person name="Barry K."/>
            <person name="Schmutz J."/>
            <person name="Baker S.E."/>
            <person name="Ciuffetti L.M."/>
            <person name="Grigoriev I.V."/>
            <person name="Zhong S."/>
            <person name="Turgeon B.G."/>
        </authorList>
    </citation>
    <scope>NUCLEOTIDE SEQUENCE [LARGE SCALE GENOMIC DNA]</scope>
    <source>
        <strain evidence="2 3">ATCC 44560</strain>
    </source>
</reference>
<feature type="compositionally biased region" description="Polar residues" evidence="1">
    <location>
        <begin position="48"/>
        <end position="57"/>
    </location>
</feature>
<dbReference type="KEGG" id="bor:COCMIDRAFT_37658"/>
<keyword evidence="3" id="KW-1185">Reference proteome</keyword>
<dbReference type="AlphaFoldDB" id="W6ZLW6"/>
<dbReference type="HOGENOM" id="CLU_447583_0_0_1"/>
<protein>
    <submittedName>
        <fullName evidence="2">Uncharacterized protein</fullName>
    </submittedName>
</protein>
<dbReference type="Proteomes" id="UP000054032">
    <property type="component" value="Unassembled WGS sequence"/>
</dbReference>
<dbReference type="eggNOG" id="ENOG502RAB8">
    <property type="taxonomic scope" value="Eukaryota"/>
</dbReference>
<sequence>MEAFQLEMIRRLIGMLAGYFDTPDQVVSAVQAALGEQAETRDDEETTDSSNTIVEQSRSPKKKTRSHSSELQEATLSRGYDNNLDGVLVDVERPTIRTENTVSNSNTISQRKKDRKISSTWDWNIKPDQVTDEASIRHAFPRTADLFAYHVLPATQHRLGLRASRKEIRLNMQSLLGSIAQEEFNGWVESLDKLLKGDRGMLARPNISLVNDSQLSPMTPAPSRSKLGIRNNDMPLRKNTIIKFEDAEGSGGILPDTQETLATVVRRNFSTEDRDLGSAVLGIEADSEIHTSRSQGNDSIDSSFGMPVLQLLWGTYSLTPNMCVNDHLEITETIMNNLQRRVPAEAIASGLGGQSKTRTKDELRSSIVLAFPKPGQFINFMRIKKDIEGSLVEQVIAEPQAFPELKSMPFVFAHILPHIRVAIESLFGSWSAVSALSGVQLWGSILEALKQRGLSEASVGAANIDCLQIDSLCNNCKFPEVTRRALLERIFRRLVFLHKDKFSELKATPVVKVWERKTGLVW</sequence>
<accession>W6ZLW6</accession>
<gene>
    <name evidence="2" type="ORF">COCMIDRAFT_37658</name>
</gene>
<organism evidence="2 3">
    <name type="scientific">Bipolaris oryzae ATCC 44560</name>
    <dbReference type="NCBI Taxonomy" id="930090"/>
    <lineage>
        <taxon>Eukaryota</taxon>
        <taxon>Fungi</taxon>
        <taxon>Dikarya</taxon>
        <taxon>Ascomycota</taxon>
        <taxon>Pezizomycotina</taxon>
        <taxon>Dothideomycetes</taxon>
        <taxon>Pleosporomycetidae</taxon>
        <taxon>Pleosporales</taxon>
        <taxon>Pleosporineae</taxon>
        <taxon>Pleosporaceae</taxon>
        <taxon>Bipolaris</taxon>
    </lineage>
</organism>
<dbReference type="RefSeq" id="XP_007688942.1">
    <property type="nucleotide sequence ID" value="XM_007690752.1"/>
</dbReference>
<name>W6ZLW6_COCMI</name>
<feature type="region of interest" description="Disordered" evidence="1">
    <location>
        <begin position="36"/>
        <end position="76"/>
    </location>
</feature>
<dbReference type="EMBL" id="KI964002">
    <property type="protein sequence ID" value="EUC44571.1"/>
    <property type="molecule type" value="Genomic_DNA"/>
</dbReference>
<proteinExistence type="predicted"/>
<evidence type="ECO:0000313" key="3">
    <source>
        <dbReference type="Proteomes" id="UP000054032"/>
    </source>
</evidence>
<dbReference type="OrthoDB" id="3799856at2759"/>